<evidence type="ECO:0000313" key="1">
    <source>
        <dbReference type="EMBL" id="KMV17539.1"/>
    </source>
</evidence>
<dbReference type="AlphaFoldDB" id="A0A0J8WWY8"/>
<name>A0A0J8WWY8_9MYCO</name>
<dbReference type="Pfam" id="PF19881">
    <property type="entry name" value="DUF6354"/>
    <property type="match status" value="1"/>
</dbReference>
<proteinExistence type="predicted"/>
<comment type="caution">
    <text evidence="1">The sequence shown here is derived from an EMBL/GenBank/DDBJ whole genome shotgun (WGS) entry which is preliminary data.</text>
</comment>
<accession>A0A0J8WWY8</accession>
<reference evidence="1 2" key="1">
    <citation type="submission" date="2015-06" db="EMBL/GenBank/DDBJ databases">
        <title>Genome sequence of Mycobacterium conceptionense strain MLE.</title>
        <authorList>
            <person name="Greninger A.L."/>
            <person name="Cunningham G."/>
            <person name="Chiu C.Y."/>
            <person name="Miller S."/>
        </authorList>
    </citation>
    <scope>NUCLEOTIDE SEQUENCE [LARGE SCALE GENOMIC DNA]</scope>
    <source>
        <strain evidence="1 2">MLE</strain>
    </source>
</reference>
<dbReference type="OrthoDB" id="4568770at2"/>
<dbReference type="Proteomes" id="UP000037594">
    <property type="component" value="Unassembled WGS sequence"/>
</dbReference>
<sequence length="77" mass="8512">MSVTGTNPYGVEKGQVWEDADPRSVGRKLRILEVSETHATVQSPTGKGRIGTIRLNRFRPTSNGYRLIEAAADREGR</sequence>
<dbReference type="EMBL" id="LFOD01000012">
    <property type="protein sequence ID" value="KMV17539.1"/>
    <property type="molecule type" value="Genomic_DNA"/>
</dbReference>
<dbReference type="InterPro" id="IPR045934">
    <property type="entry name" value="DUF6354"/>
</dbReference>
<evidence type="ECO:0000313" key="2">
    <source>
        <dbReference type="Proteomes" id="UP000037594"/>
    </source>
</evidence>
<gene>
    <name evidence="1" type="ORF">ACT17_14675</name>
</gene>
<dbReference type="RefSeq" id="WP_048895886.1">
    <property type="nucleotide sequence ID" value="NZ_LFOD01000012.1"/>
</dbReference>
<organism evidence="1 2">
    <name type="scientific">Mycolicibacterium conceptionense</name>
    <dbReference type="NCBI Taxonomy" id="451644"/>
    <lineage>
        <taxon>Bacteria</taxon>
        <taxon>Bacillati</taxon>
        <taxon>Actinomycetota</taxon>
        <taxon>Actinomycetes</taxon>
        <taxon>Mycobacteriales</taxon>
        <taxon>Mycobacteriaceae</taxon>
        <taxon>Mycolicibacterium</taxon>
    </lineage>
</organism>
<protein>
    <submittedName>
        <fullName evidence="1">Uncharacterized protein</fullName>
    </submittedName>
</protein>
<dbReference type="PATRIC" id="fig|451644.5.peg.3031"/>